<evidence type="ECO:0000256" key="1">
    <source>
        <dbReference type="ARBA" id="ARBA00022857"/>
    </source>
</evidence>
<sequence>MAQQNRLKVVIGGASGETGMSIVNALLASPEQFKVAALIRPESASKAVYQDLAKRNVAIKPINFKSVKDVTPLLAGADVVISCLTLLQKVEEEALIDASHAAGVGRFVPSFFATVCPRGVLFLRDGKEDILDKIKRMYLPYTVIDVGWWMQSALPAVPSGKLDAKLAAPDTVIGADGNVPYGTTDVGDIGKYVARIIADPRTLNKLVFAYGDITTQNKVWGYVEQLTGDMIPRTYVLKEEAEHTMATLATKMPKNPGDMSLQLKLAMTGYLYTWGICSYNAPEYAKYLGYLDAKELYPDVKCTSIQEFTREVIEGSRNITIYQDRPNHPLLMNKK</sequence>
<organism evidence="4 5">
    <name type="scientific">Fusarium sporotrichioides</name>
    <dbReference type="NCBI Taxonomy" id="5514"/>
    <lineage>
        <taxon>Eukaryota</taxon>
        <taxon>Fungi</taxon>
        <taxon>Dikarya</taxon>
        <taxon>Ascomycota</taxon>
        <taxon>Pezizomycotina</taxon>
        <taxon>Sordariomycetes</taxon>
        <taxon>Hypocreomycetidae</taxon>
        <taxon>Hypocreales</taxon>
        <taxon>Nectriaceae</taxon>
        <taxon>Fusarium</taxon>
    </lineage>
</organism>
<proteinExistence type="predicted"/>
<dbReference type="PANTHER" id="PTHR47706">
    <property type="entry name" value="NMRA-LIKE FAMILY PROTEIN"/>
    <property type="match status" value="1"/>
</dbReference>
<dbReference type="Proteomes" id="UP000266152">
    <property type="component" value="Unassembled WGS sequence"/>
</dbReference>
<accession>A0A395RVB3</accession>
<evidence type="ECO:0000313" key="4">
    <source>
        <dbReference type="EMBL" id="RGP63934.1"/>
    </source>
</evidence>
<feature type="domain" description="NmrA-like" evidence="3">
    <location>
        <begin position="8"/>
        <end position="244"/>
    </location>
</feature>
<evidence type="ECO:0000256" key="2">
    <source>
        <dbReference type="ARBA" id="ARBA00023002"/>
    </source>
</evidence>
<dbReference type="Pfam" id="PF05368">
    <property type="entry name" value="NmrA"/>
    <property type="match status" value="1"/>
</dbReference>
<keyword evidence="1" id="KW-0521">NADP</keyword>
<dbReference type="Gene3D" id="3.40.50.720">
    <property type="entry name" value="NAD(P)-binding Rossmann-like Domain"/>
    <property type="match status" value="1"/>
</dbReference>
<dbReference type="GO" id="GO:0016491">
    <property type="term" value="F:oxidoreductase activity"/>
    <property type="evidence" value="ECO:0007669"/>
    <property type="project" value="UniProtKB-KW"/>
</dbReference>
<evidence type="ECO:0000313" key="5">
    <source>
        <dbReference type="Proteomes" id="UP000266152"/>
    </source>
</evidence>
<dbReference type="SUPFAM" id="SSF51735">
    <property type="entry name" value="NAD(P)-binding Rossmann-fold domains"/>
    <property type="match status" value="1"/>
</dbReference>
<dbReference type="EMBL" id="PXOF01000122">
    <property type="protein sequence ID" value="RGP63934.1"/>
    <property type="molecule type" value="Genomic_DNA"/>
</dbReference>
<dbReference type="InterPro" id="IPR051609">
    <property type="entry name" value="NmrA/Isoflavone_reductase-like"/>
</dbReference>
<dbReference type="STRING" id="5514.A0A395RVB3"/>
<protein>
    <submittedName>
        <fullName evidence="4">Isoflavone reductase family</fullName>
    </submittedName>
</protein>
<name>A0A395RVB3_FUSSP</name>
<dbReference type="InterPro" id="IPR008030">
    <property type="entry name" value="NmrA-like"/>
</dbReference>
<dbReference type="AlphaFoldDB" id="A0A395RVB3"/>
<dbReference type="PANTHER" id="PTHR47706:SF9">
    <property type="entry name" value="NMRA-LIKE DOMAIN-CONTAINING PROTEIN-RELATED"/>
    <property type="match status" value="1"/>
</dbReference>
<gene>
    <name evidence="4" type="ORF">FSPOR_8261</name>
</gene>
<dbReference type="InterPro" id="IPR036291">
    <property type="entry name" value="NAD(P)-bd_dom_sf"/>
</dbReference>
<evidence type="ECO:0000259" key="3">
    <source>
        <dbReference type="Pfam" id="PF05368"/>
    </source>
</evidence>
<comment type="caution">
    <text evidence="4">The sequence shown here is derived from an EMBL/GenBank/DDBJ whole genome shotgun (WGS) entry which is preliminary data.</text>
</comment>
<reference evidence="4 5" key="1">
    <citation type="journal article" date="2018" name="PLoS Pathog.">
        <title>Evolution of structural diversity of trichothecenes, a family of toxins produced by plant pathogenic and entomopathogenic fungi.</title>
        <authorList>
            <person name="Proctor R.H."/>
            <person name="McCormick S.P."/>
            <person name="Kim H.S."/>
            <person name="Cardoza R.E."/>
            <person name="Stanley A.M."/>
            <person name="Lindo L."/>
            <person name="Kelly A."/>
            <person name="Brown D.W."/>
            <person name="Lee T."/>
            <person name="Vaughan M.M."/>
            <person name="Alexander N.J."/>
            <person name="Busman M."/>
            <person name="Gutierrez S."/>
        </authorList>
    </citation>
    <scope>NUCLEOTIDE SEQUENCE [LARGE SCALE GENOMIC DNA]</scope>
    <source>
        <strain evidence="4 5">NRRL 3299</strain>
    </source>
</reference>
<dbReference type="Gene3D" id="3.90.25.10">
    <property type="entry name" value="UDP-galactose 4-epimerase, domain 1"/>
    <property type="match status" value="1"/>
</dbReference>
<keyword evidence="2" id="KW-0560">Oxidoreductase</keyword>
<keyword evidence="5" id="KW-1185">Reference proteome</keyword>